<feature type="domain" description="NAD(P)-binding" evidence="1">
    <location>
        <begin position="7"/>
        <end position="151"/>
    </location>
</feature>
<evidence type="ECO:0000313" key="2">
    <source>
        <dbReference type="EMBL" id="OQD46806.1"/>
    </source>
</evidence>
<dbReference type="PANTHER" id="PTHR12126">
    <property type="entry name" value="NADH-UBIQUINONE OXIDOREDUCTASE 39 KDA SUBUNIT-RELATED"/>
    <property type="match status" value="1"/>
</dbReference>
<dbReference type="PANTHER" id="PTHR12126:SF11">
    <property type="entry name" value="NADH DEHYDROGENASE [UBIQUINONE] 1 ALPHA SUBCOMPLEX SUBUNIT 9, MITOCHONDRIAL"/>
    <property type="match status" value="1"/>
</dbReference>
<dbReference type="InterPro" id="IPR051207">
    <property type="entry name" value="ComplexI_NDUFA9_subunit"/>
</dbReference>
<organism evidence="2 3">
    <name type="scientific">Candidatus Brocadia sapporoensis</name>
    <dbReference type="NCBI Taxonomy" id="392547"/>
    <lineage>
        <taxon>Bacteria</taxon>
        <taxon>Pseudomonadati</taxon>
        <taxon>Planctomycetota</taxon>
        <taxon>Candidatus Brocadiia</taxon>
        <taxon>Candidatus Brocadiales</taxon>
        <taxon>Candidatus Brocadiaceae</taxon>
        <taxon>Candidatus Brocadia</taxon>
    </lineage>
</organism>
<dbReference type="EMBL" id="MJUW02000019">
    <property type="protein sequence ID" value="OQD46806.1"/>
    <property type="molecule type" value="Genomic_DNA"/>
</dbReference>
<dbReference type="FunFam" id="3.40.50.720:FF:000702">
    <property type="entry name" value="NADH dehydrogenase (Ubiquinone)"/>
    <property type="match status" value="1"/>
</dbReference>
<gene>
    <name evidence="2" type="ORF">BIY37_01275</name>
</gene>
<dbReference type="AlphaFoldDB" id="A0A1V6M3C1"/>
<reference evidence="2 3" key="1">
    <citation type="journal article" date="2016" name="Genome Announc.">
        <title>Draft Genome Sequence of the Anaerobic Ammonium-Oxidizing Bacterium 'Candidatus Brocadia sp. 40'.</title>
        <authorList>
            <person name="Ali M."/>
            <person name="Haroon M.F."/>
            <person name="Narita Y."/>
            <person name="Zhang L."/>
            <person name="Rangel Shaw D."/>
            <person name="Okabe S."/>
            <person name="Saikaly P.E."/>
        </authorList>
    </citation>
    <scope>NUCLEOTIDE SEQUENCE [LARGE SCALE GENOMIC DNA]</scope>
    <source>
        <strain evidence="2 3">40</strain>
    </source>
</reference>
<accession>A0A1V6M3C1</accession>
<dbReference type="SUPFAM" id="SSF51735">
    <property type="entry name" value="NAD(P)-binding Rossmann-fold domains"/>
    <property type="match status" value="1"/>
</dbReference>
<proteinExistence type="predicted"/>
<dbReference type="InterPro" id="IPR036291">
    <property type="entry name" value="NAD(P)-bd_dom_sf"/>
</dbReference>
<dbReference type="GO" id="GO:0044877">
    <property type="term" value="F:protein-containing complex binding"/>
    <property type="evidence" value="ECO:0007669"/>
    <property type="project" value="TreeGrafter"/>
</dbReference>
<sequence length="298" mass="33575">MKVFLTGSTGFVGKRILQDLLKKNYQVRCVVRQGSEQKIVHYKEAADIVQGDITDVDSLRGKLAGCDAVINLVGIIREFPGKGITFEKLHYEGTVNLLKAAREQGVRRFIQMSALGARKDGKTQYQQTKFRAEECIQSSGLDYTIFRPSVIYGPGDKFVNLFVRMLKTLQFVPVIGNGRYQMQPVSVENVSNGFVRSIEQKDSIGKIFVVGGPEKMEFNRIIDIIGSVLCVPPYKLHIPVFIMNLAAEMFDWLPAFPVTKDQISMLLEGNTCDEKPFLNHFSIKSIEFKQGISKYFIS</sequence>
<evidence type="ECO:0000259" key="1">
    <source>
        <dbReference type="Pfam" id="PF13460"/>
    </source>
</evidence>
<dbReference type="Gene3D" id="3.40.50.720">
    <property type="entry name" value="NAD(P)-binding Rossmann-like Domain"/>
    <property type="match status" value="1"/>
</dbReference>
<dbReference type="RefSeq" id="WP_070066029.1">
    <property type="nucleotide sequence ID" value="NZ_MJUW02000019.1"/>
</dbReference>
<dbReference type="InterPro" id="IPR016040">
    <property type="entry name" value="NAD(P)-bd_dom"/>
</dbReference>
<evidence type="ECO:0000313" key="3">
    <source>
        <dbReference type="Proteomes" id="UP000242219"/>
    </source>
</evidence>
<comment type="caution">
    <text evidence="2">The sequence shown here is derived from an EMBL/GenBank/DDBJ whole genome shotgun (WGS) entry which is preliminary data.</text>
</comment>
<dbReference type="Proteomes" id="UP000242219">
    <property type="component" value="Unassembled WGS sequence"/>
</dbReference>
<name>A0A1V6M3C1_9BACT</name>
<keyword evidence="3" id="KW-1185">Reference proteome</keyword>
<dbReference type="CDD" id="cd05271">
    <property type="entry name" value="NDUFA9_like_SDR_a"/>
    <property type="match status" value="1"/>
</dbReference>
<protein>
    <recommendedName>
        <fullName evidence="1">NAD(P)-binding domain-containing protein</fullName>
    </recommendedName>
</protein>
<dbReference type="Pfam" id="PF13460">
    <property type="entry name" value="NAD_binding_10"/>
    <property type="match status" value="1"/>
</dbReference>